<dbReference type="SMART" id="SM00671">
    <property type="entry name" value="SEL1"/>
    <property type="match status" value="5"/>
</dbReference>
<evidence type="ECO:0000313" key="1">
    <source>
        <dbReference type="EMBL" id="MDX6806990.1"/>
    </source>
</evidence>
<accession>A0ABU4RQ68</accession>
<dbReference type="InterPro" id="IPR050767">
    <property type="entry name" value="Sel1_AlgK"/>
</dbReference>
<dbReference type="SUPFAM" id="SSF81901">
    <property type="entry name" value="HCP-like"/>
    <property type="match status" value="2"/>
</dbReference>
<dbReference type="PANTHER" id="PTHR11102:SF160">
    <property type="entry name" value="ERAD-ASSOCIATED E3 UBIQUITIN-PROTEIN LIGASE COMPONENT HRD3"/>
    <property type="match status" value="1"/>
</dbReference>
<dbReference type="InterPro" id="IPR006597">
    <property type="entry name" value="Sel1-like"/>
</dbReference>
<protein>
    <submittedName>
        <fullName evidence="1">Tetratricopeptide repeat protein</fullName>
    </submittedName>
</protein>
<evidence type="ECO:0000313" key="2">
    <source>
        <dbReference type="Proteomes" id="UP001274321"/>
    </source>
</evidence>
<dbReference type="Gene3D" id="1.25.40.10">
    <property type="entry name" value="Tetratricopeptide repeat domain"/>
    <property type="match status" value="2"/>
</dbReference>
<gene>
    <name evidence="1" type="ORF">SCD90_13030</name>
</gene>
<keyword evidence="2" id="KW-1185">Reference proteome</keyword>
<proteinExistence type="predicted"/>
<sequence>MFRRTRKAPEATRFDEVMALGGDALRELVAADPAAAAPYLEAAAKYGLVNAQLAWARMLLHGEGVRRDSEAAARWFAAAAGSGNAEAENMLGRCHEHGWGVEPSREAAVRHYEAAAGKGDVWGMYNLAQLLLAGNPDEDDQRRALDLHRTAAEAGHAKSMNVVGRFCEEGWHMPKDRGAAKGWYRKAAKGWYRKAAEGGDYWAQFNLGRMLLVGEGDVAAAAHWLGRAADEGNPEFAASIAPALLARPELEIRVIGERIEARISGRKVALSET</sequence>
<dbReference type="Pfam" id="PF08238">
    <property type="entry name" value="Sel1"/>
    <property type="match status" value="5"/>
</dbReference>
<dbReference type="PANTHER" id="PTHR11102">
    <property type="entry name" value="SEL-1-LIKE PROTEIN"/>
    <property type="match status" value="1"/>
</dbReference>
<name>A0ABU4RQ68_9HYPH</name>
<reference evidence="1 2" key="1">
    <citation type="submission" date="2023-11" db="EMBL/GenBank/DDBJ databases">
        <authorList>
            <person name="Bao R."/>
        </authorList>
    </citation>
    <scope>NUCLEOTIDE SEQUENCE [LARGE SCALE GENOMIC DNA]</scope>
    <source>
        <strain evidence="1 2">PJ23</strain>
    </source>
</reference>
<dbReference type="Proteomes" id="UP001274321">
    <property type="component" value="Unassembled WGS sequence"/>
</dbReference>
<dbReference type="RefSeq" id="WP_319845114.1">
    <property type="nucleotide sequence ID" value="NZ_JAXAFJ010000008.1"/>
</dbReference>
<organism evidence="1 2">
    <name type="scientific">Terrihabitans rhizophilus</name>
    <dbReference type="NCBI Taxonomy" id="3092662"/>
    <lineage>
        <taxon>Bacteria</taxon>
        <taxon>Pseudomonadati</taxon>
        <taxon>Pseudomonadota</taxon>
        <taxon>Alphaproteobacteria</taxon>
        <taxon>Hyphomicrobiales</taxon>
        <taxon>Terrihabitans</taxon>
    </lineage>
</organism>
<dbReference type="InterPro" id="IPR011990">
    <property type="entry name" value="TPR-like_helical_dom_sf"/>
</dbReference>
<dbReference type="EMBL" id="JAXAFJ010000008">
    <property type="protein sequence ID" value="MDX6806990.1"/>
    <property type="molecule type" value="Genomic_DNA"/>
</dbReference>
<comment type="caution">
    <text evidence="1">The sequence shown here is derived from an EMBL/GenBank/DDBJ whole genome shotgun (WGS) entry which is preliminary data.</text>
</comment>